<keyword evidence="3" id="KW-0804">Transcription</keyword>
<dbReference type="CDD" id="cd05013">
    <property type="entry name" value="SIS_RpiR"/>
    <property type="match status" value="1"/>
</dbReference>
<evidence type="ECO:0000313" key="6">
    <source>
        <dbReference type="EMBL" id="NGN82189.1"/>
    </source>
</evidence>
<evidence type="ECO:0000256" key="3">
    <source>
        <dbReference type="ARBA" id="ARBA00023163"/>
    </source>
</evidence>
<dbReference type="Gene3D" id="3.40.50.10490">
    <property type="entry name" value="Glucose-6-phosphate isomerase like protein, domain 1"/>
    <property type="match status" value="1"/>
</dbReference>
<organism evidence="6 7">
    <name type="scientific">Arthrobacter silviterrae</name>
    <dbReference type="NCBI Taxonomy" id="2026658"/>
    <lineage>
        <taxon>Bacteria</taxon>
        <taxon>Bacillati</taxon>
        <taxon>Actinomycetota</taxon>
        <taxon>Actinomycetes</taxon>
        <taxon>Micrococcales</taxon>
        <taxon>Micrococcaceae</taxon>
        <taxon>Arthrobacter</taxon>
    </lineage>
</organism>
<reference evidence="6 7" key="1">
    <citation type="submission" date="2020-02" db="EMBL/GenBank/DDBJ databases">
        <title>Genome sequence of the type strain DSM 27180 of Arthrobacter silviterrae.</title>
        <authorList>
            <person name="Gao J."/>
            <person name="Sun J."/>
        </authorList>
    </citation>
    <scope>NUCLEOTIDE SEQUENCE [LARGE SCALE GENOMIC DNA]</scope>
    <source>
        <strain evidence="6 7">DSM 27180</strain>
    </source>
</reference>
<keyword evidence="2" id="KW-0238">DNA-binding</keyword>
<comment type="caution">
    <text evidence="6">The sequence shown here is derived from an EMBL/GenBank/DDBJ whole genome shotgun (WGS) entry which is preliminary data.</text>
</comment>
<evidence type="ECO:0000256" key="1">
    <source>
        <dbReference type="ARBA" id="ARBA00023015"/>
    </source>
</evidence>
<dbReference type="PROSITE" id="PS51071">
    <property type="entry name" value="HTH_RPIR"/>
    <property type="match status" value="1"/>
</dbReference>
<evidence type="ECO:0000259" key="4">
    <source>
        <dbReference type="PROSITE" id="PS51071"/>
    </source>
</evidence>
<dbReference type="InterPro" id="IPR036388">
    <property type="entry name" value="WH-like_DNA-bd_sf"/>
</dbReference>
<keyword evidence="7" id="KW-1185">Reference proteome</keyword>
<dbReference type="EMBL" id="JAAKZI010000002">
    <property type="protein sequence ID" value="NGN82189.1"/>
    <property type="molecule type" value="Genomic_DNA"/>
</dbReference>
<dbReference type="InterPro" id="IPR046348">
    <property type="entry name" value="SIS_dom_sf"/>
</dbReference>
<dbReference type="Pfam" id="PF01380">
    <property type="entry name" value="SIS"/>
    <property type="match status" value="1"/>
</dbReference>
<sequence>MTPIKAEIHSRMDGMTPAERKVARALLANYPSAGLASAASLAKTAGTSSPTVLRLVTRLGLAGYPEFQARLREEITLESRSPVHRAEHGEPDPAINAELNAFVLPRRELLERMVSMVPASEFDRLVKLLAAQPRAVLISGGYYSVNLAELLALQLDQIIPNVSLAREPFGRDSGKYLDLKKNAVVIIFDFRRHEMASTKVAQQAKQSGATVVVITDQELSPSAADADIVLPVPVDGIPFDSFIGLMVLVEAIVEATFRQTRDSGLKRMKNWEENIHAYRAFAATPHPEEES</sequence>
<dbReference type="Proteomes" id="UP000479226">
    <property type="component" value="Unassembled WGS sequence"/>
</dbReference>
<dbReference type="SUPFAM" id="SSF53697">
    <property type="entry name" value="SIS domain"/>
    <property type="match status" value="1"/>
</dbReference>
<dbReference type="RefSeq" id="WP_165180289.1">
    <property type="nucleotide sequence ID" value="NZ_JAAKZI010000002.1"/>
</dbReference>
<dbReference type="PROSITE" id="PS51464">
    <property type="entry name" value="SIS"/>
    <property type="match status" value="1"/>
</dbReference>
<dbReference type="Pfam" id="PF01418">
    <property type="entry name" value="HTH_6"/>
    <property type="match status" value="1"/>
</dbReference>
<proteinExistence type="predicted"/>
<dbReference type="PANTHER" id="PTHR30514">
    <property type="entry name" value="GLUCOKINASE"/>
    <property type="match status" value="1"/>
</dbReference>
<dbReference type="InterPro" id="IPR047640">
    <property type="entry name" value="RpiR-like"/>
</dbReference>
<evidence type="ECO:0000259" key="5">
    <source>
        <dbReference type="PROSITE" id="PS51464"/>
    </source>
</evidence>
<dbReference type="InterPro" id="IPR000281">
    <property type="entry name" value="HTH_RpiR"/>
</dbReference>
<accession>A0ABX0D5M3</accession>
<keyword evidence="1" id="KW-0805">Transcription regulation</keyword>
<evidence type="ECO:0000313" key="7">
    <source>
        <dbReference type="Proteomes" id="UP000479226"/>
    </source>
</evidence>
<dbReference type="InterPro" id="IPR009057">
    <property type="entry name" value="Homeodomain-like_sf"/>
</dbReference>
<protein>
    <submittedName>
        <fullName evidence="6">MurR/RpiR family transcriptional regulator</fullName>
    </submittedName>
</protein>
<dbReference type="PANTHER" id="PTHR30514:SF18">
    <property type="entry name" value="RPIR-FAMILY TRANSCRIPTIONAL REGULATOR"/>
    <property type="match status" value="1"/>
</dbReference>
<feature type="domain" description="HTH rpiR-type" evidence="4">
    <location>
        <begin position="2"/>
        <end position="78"/>
    </location>
</feature>
<dbReference type="InterPro" id="IPR001347">
    <property type="entry name" value="SIS_dom"/>
</dbReference>
<dbReference type="SUPFAM" id="SSF46689">
    <property type="entry name" value="Homeodomain-like"/>
    <property type="match status" value="1"/>
</dbReference>
<name>A0ABX0D5M3_9MICC</name>
<dbReference type="Gene3D" id="1.10.10.10">
    <property type="entry name" value="Winged helix-like DNA-binding domain superfamily/Winged helix DNA-binding domain"/>
    <property type="match status" value="1"/>
</dbReference>
<evidence type="ECO:0000256" key="2">
    <source>
        <dbReference type="ARBA" id="ARBA00023125"/>
    </source>
</evidence>
<feature type="domain" description="SIS" evidence="5">
    <location>
        <begin position="125"/>
        <end position="262"/>
    </location>
</feature>
<dbReference type="InterPro" id="IPR035472">
    <property type="entry name" value="RpiR-like_SIS"/>
</dbReference>
<gene>
    <name evidence="6" type="ORF">G6N77_01735</name>
</gene>